<dbReference type="PANTHER" id="PTHR35391:SF3">
    <property type="entry name" value="FINGER DOMAIN PROTEIN, PUTATIVE (AFU_ORTHOLOGUE AFUA_8G04300)-RELATED"/>
    <property type="match status" value="1"/>
</dbReference>
<organism evidence="4 5">
    <name type="scientific">Penicillium brevicompactum</name>
    <dbReference type="NCBI Taxonomy" id="5074"/>
    <lineage>
        <taxon>Eukaryota</taxon>
        <taxon>Fungi</taxon>
        <taxon>Dikarya</taxon>
        <taxon>Ascomycota</taxon>
        <taxon>Pezizomycotina</taxon>
        <taxon>Eurotiomycetes</taxon>
        <taxon>Eurotiomycetidae</taxon>
        <taxon>Eurotiales</taxon>
        <taxon>Aspergillaceae</taxon>
        <taxon>Penicillium</taxon>
    </lineage>
</organism>
<keyword evidence="1" id="KW-0863">Zinc-finger</keyword>
<keyword evidence="1" id="KW-0479">Metal-binding</keyword>
<dbReference type="Gene3D" id="3.30.160.60">
    <property type="entry name" value="Classic Zinc Finger"/>
    <property type="match status" value="1"/>
</dbReference>
<keyword evidence="1" id="KW-0862">Zinc</keyword>
<evidence type="ECO:0000256" key="2">
    <source>
        <dbReference type="SAM" id="MobiDB-lite"/>
    </source>
</evidence>
<feature type="domain" description="C2H2-type" evidence="3">
    <location>
        <begin position="225"/>
        <end position="256"/>
    </location>
</feature>
<keyword evidence="5" id="KW-1185">Reference proteome</keyword>
<reference evidence="4" key="1">
    <citation type="submission" date="2022-12" db="EMBL/GenBank/DDBJ databases">
        <authorList>
            <person name="Petersen C."/>
        </authorList>
    </citation>
    <scope>NUCLEOTIDE SEQUENCE</scope>
    <source>
        <strain evidence="4">IBT 35675</strain>
    </source>
</reference>
<feature type="compositionally biased region" description="Basic residues" evidence="2">
    <location>
        <begin position="133"/>
        <end position="143"/>
    </location>
</feature>
<comment type="caution">
    <text evidence="4">The sequence shown here is derived from an EMBL/GenBank/DDBJ whole genome shotgun (WGS) entry which is preliminary data.</text>
</comment>
<gene>
    <name evidence="4" type="ORF">N7541_005227</name>
</gene>
<dbReference type="PROSITE" id="PS00028">
    <property type="entry name" value="ZINC_FINGER_C2H2_1"/>
    <property type="match status" value="2"/>
</dbReference>
<feature type="domain" description="C2H2-type" evidence="3">
    <location>
        <begin position="159"/>
        <end position="187"/>
    </location>
</feature>
<evidence type="ECO:0000313" key="4">
    <source>
        <dbReference type="EMBL" id="KAJ5358069.1"/>
    </source>
</evidence>
<accession>A0A9W9RFQ3</accession>
<dbReference type="EMBL" id="JAPZBR010000003">
    <property type="protein sequence ID" value="KAJ5358069.1"/>
    <property type="molecule type" value="Genomic_DNA"/>
</dbReference>
<proteinExistence type="predicted"/>
<dbReference type="PANTHER" id="PTHR35391">
    <property type="entry name" value="C2H2-TYPE DOMAIN-CONTAINING PROTEIN-RELATED"/>
    <property type="match status" value="1"/>
</dbReference>
<sequence>MPDCDLPSSVLTDYDLQYSLFPDIADLATDNDLELSPLDRWKNSPPETEAAQLSDIVNSVTIANSQGTLSIQPSSQGSTSSQRRRRSHRPTASVTATDSTRSSGSSSSTSSAHSFASSLSGSFGRFYAGVATGRRRRRQRKKSPAPSGYAVKQPPTRPYQCTFCTDTFKTKHDWVRHENTLHLSLESWTCAPFGPTYNDGASPPRCVFCNIENPSENHTGDHRFWECQEKPSCFRKFYRKDHLFQHLRLIHGTEKGITLVETWSSEVTHVNLRCGFCTATFTQWADRNRHLAAHFREGFLMKEWKGCRGLDPAVALAVENAMPPYLIGAESTGIDPFSASKRCPNTYVANSQSSVNECCSQQGDPQPTPFELLTERLIRFVRERQATGVAITDDCIQREARSFVYGDEDPWNQTAADNLDWLQLFKDGMGLGSSPSSINHDASEVSPEASFPLPWTTNMASSSALQGPTSSCIRTLGSPVDPWMPWAWQSPECLAEFRRSNDPLESRLTPQRN</sequence>
<feature type="compositionally biased region" description="Low complexity" evidence="2">
    <location>
        <begin position="96"/>
        <end position="117"/>
    </location>
</feature>
<dbReference type="AlphaFoldDB" id="A0A9W9RFQ3"/>
<feature type="region of interest" description="Disordered" evidence="2">
    <location>
        <begin position="130"/>
        <end position="154"/>
    </location>
</feature>
<dbReference type="SMART" id="SM00355">
    <property type="entry name" value="ZnF_C2H2"/>
    <property type="match status" value="3"/>
</dbReference>
<name>A0A9W9RFQ3_PENBR</name>
<dbReference type="InterPro" id="IPR013087">
    <property type="entry name" value="Znf_C2H2_type"/>
</dbReference>
<evidence type="ECO:0000256" key="1">
    <source>
        <dbReference type="PROSITE-ProRule" id="PRU00042"/>
    </source>
</evidence>
<dbReference type="Proteomes" id="UP001148299">
    <property type="component" value="Unassembled WGS sequence"/>
</dbReference>
<dbReference type="GO" id="GO:0008270">
    <property type="term" value="F:zinc ion binding"/>
    <property type="evidence" value="ECO:0007669"/>
    <property type="project" value="UniProtKB-KW"/>
</dbReference>
<evidence type="ECO:0000259" key="3">
    <source>
        <dbReference type="PROSITE" id="PS50157"/>
    </source>
</evidence>
<protein>
    <recommendedName>
        <fullName evidence="3">C2H2-type domain-containing protein</fullName>
    </recommendedName>
</protein>
<evidence type="ECO:0000313" key="5">
    <source>
        <dbReference type="Proteomes" id="UP001148299"/>
    </source>
</evidence>
<feature type="region of interest" description="Disordered" evidence="2">
    <location>
        <begin position="65"/>
        <end position="117"/>
    </location>
</feature>
<reference evidence="4" key="2">
    <citation type="journal article" date="2023" name="IMA Fungus">
        <title>Comparative genomic study of the Penicillium genus elucidates a diverse pangenome and 15 lateral gene transfer events.</title>
        <authorList>
            <person name="Petersen C."/>
            <person name="Sorensen T."/>
            <person name="Nielsen M.R."/>
            <person name="Sondergaard T.E."/>
            <person name="Sorensen J.L."/>
            <person name="Fitzpatrick D.A."/>
            <person name="Frisvad J.C."/>
            <person name="Nielsen K.L."/>
        </authorList>
    </citation>
    <scope>NUCLEOTIDE SEQUENCE</scope>
    <source>
        <strain evidence="4">IBT 35675</strain>
    </source>
</reference>
<feature type="compositionally biased region" description="Low complexity" evidence="2">
    <location>
        <begin position="70"/>
        <end position="81"/>
    </location>
</feature>
<dbReference type="PROSITE" id="PS50157">
    <property type="entry name" value="ZINC_FINGER_C2H2_2"/>
    <property type="match status" value="2"/>
</dbReference>